<dbReference type="Proteomes" id="UP000473014">
    <property type="component" value="Unassembled WGS sequence"/>
</dbReference>
<gene>
    <name evidence="2" type="ORF">F0L17_25405</name>
</gene>
<sequence length="72" mass="8165">MREQILAGGAAVTSASAFLVDAPWPVAVGFGLVGYLVLLSASVFPQESRDRLDWWRDRRRHRREVEKGRRAK</sequence>
<reference evidence="2 3" key="1">
    <citation type="submission" date="2019-11" db="EMBL/GenBank/DDBJ databases">
        <authorList>
            <person name="Yuan L."/>
        </authorList>
    </citation>
    <scope>NUCLEOTIDE SEQUENCE [LARGE SCALE GENOMIC DNA]</scope>
    <source>
        <strain evidence="2 3">TRM43335</strain>
    </source>
</reference>
<accession>A0A6G2BJX8</accession>
<dbReference type="RefSeq" id="WP_155072866.1">
    <property type="nucleotide sequence ID" value="NZ_WIXO01000001.1"/>
</dbReference>
<name>A0A6G2BJX8_9ACTN</name>
<evidence type="ECO:0000256" key="1">
    <source>
        <dbReference type="SAM" id="Phobius"/>
    </source>
</evidence>
<dbReference type="AlphaFoldDB" id="A0A6G2BJX8"/>
<protein>
    <submittedName>
        <fullName evidence="2">Uncharacterized protein</fullName>
    </submittedName>
</protein>
<evidence type="ECO:0000313" key="3">
    <source>
        <dbReference type="Proteomes" id="UP000473014"/>
    </source>
</evidence>
<keyword evidence="3" id="KW-1185">Reference proteome</keyword>
<feature type="transmembrane region" description="Helical" evidence="1">
    <location>
        <begin position="27"/>
        <end position="44"/>
    </location>
</feature>
<comment type="caution">
    <text evidence="2">The sequence shown here is derived from an EMBL/GenBank/DDBJ whole genome shotgun (WGS) entry which is preliminary data.</text>
</comment>
<proteinExistence type="predicted"/>
<keyword evidence="1" id="KW-0812">Transmembrane</keyword>
<evidence type="ECO:0000313" key="2">
    <source>
        <dbReference type="EMBL" id="MTE22379.1"/>
    </source>
</evidence>
<keyword evidence="1" id="KW-1133">Transmembrane helix</keyword>
<dbReference type="EMBL" id="WIXO01000001">
    <property type="protein sequence ID" value="MTE22379.1"/>
    <property type="molecule type" value="Genomic_DNA"/>
</dbReference>
<keyword evidence="1" id="KW-0472">Membrane</keyword>
<organism evidence="2 3">
    <name type="scientific">Streptomyces taklimakanensis</name>
    <dbReference type="NCBI Taxonomy" id="2569853"/>
    <lineage>
        <taxon>Bacteria</taxon>
        <taxon>Bacillati</taxon>
        <taxon>Actinomycetota</taxon>
        <taxon>Actinomycetes</taxon>
        <taxon>Kitasatosporales</taxon>
        <taxon>Streptomycetaceae</taxon>
        <taxon>Streptomyces</taxon>
    </lineage>
</organism>